<dbReference type="GO" id="GO:0042597">
    <property type="term" value="C:periplasmic space"/>
    <property type="evidence" value="ECO:0007669"/>
    <property type="project" value="UniProtKB-SubCell"/>
</dbReference>
<dbReference type="PANTHER" id="PTHR30222">
    <property type="entry name" value="SPERMIDINE/PUTRESCINE-BINDING PERIPLASMIC PROTEIN"/>
    <property type="match status" value="1"/>
</dbReference>
<organism evidence="7 8">
    <name type="scientific">Metapseudomonas lalkuanensis</name>
    <dbReference type="NCBI Taxonomy" id="2604832"/>
    <lineage>
        <taxon>Bacteria</taxon>
        <taxon>Pseudomonadati</taxon>
        <taxon>Pseudomonadota</taxon>
        <taxon>Gammaproteobacteria</taxon>
        <taxon>Pseudomonadales</taxon>
        <taxon>Pseudomonadaceae</taxon>
        <taxon>Metapseudomonas</taxon>
    </lineage>
</organism>
<comment type="function">
    <text evidence="5">Required for the activity of the bacterial periplasmic transport system of putrescine.</text>
</comment>
<accession>A0A5J6QFP5</accession>
<evidence type="ECO:0000256" key="5">
    <source>
        <dbReference type="PIRNR" id="PIRNR019574"/>
    </source>
</evidence>
<comment type="subcellular location">
    <subcellularLocation>
        <location evidence="1 5">Periplasm</location>
    </subcellularLocation>
</comment>
<comment type="similarity">
    <text evidence="5">Belongs to the bacterial solute-binding protein PotD/PotF family.</text>
</comment>
<dbReference type="SUPFAM" id="SSF53850">
    <property type="entry name" value="Periplasmic binding protein-like II"/>
    <property type="match status" value="1"/>
</dbReference>
<evidence type="ECO:0000313" key="7">
    <source>
        <dbReference type="EMBL" id="QEY61277.1"/>
    </source>
</evidence>
<dbReference type="InterPro" id="IPR001188">
    <property type="entry name" value="Sperm_putr-bd"/>
</dbReference>
<protein>
    <recommendedName>
        <fullName evidence="5">Putrescine-binding periplasmic protein</fullName>
    </recommendedName>
</protein>
<evidence type="ECO:0000256" key="1">
    <source>
        <dbReference type="ARBA" id="ARBA00004418"/>
    </source>
</evidence>
<evidence type="ECO:0000256" key="4">
    <source>
        <dbReference type="ARBA" id="ARBA00022764"/>
    </source>
</evidence>
<dbReference type="RefSeq" id="WP_151131808.1">
    <property type="nucleotide sequence ID" value="NZ_CP043311.1"/>
</dbReference>
<dbReference type="AlphaFoldDB" id="A0A5J6QFP5"/>
<keyword evidence="2 5" id="KW-0813">Transport</keyword>
<evidence type="ECO:0000313" key="8">
    <source>
        <dbReference type="Proteomes" id="UP000327179"/>
    </source>
</evidence>
<dbReference type="PANTHER" id="PTHR30222:SF18">
    <property type="entry name" value="BIFUNCTIONAL POLYHYDROXYBUTYRATE SYNTHASE _ ABC TRANSPORTER PERIPLASMIC BINDING PROTEIN-RELATED"/>
    <property type="match status" value="1"/>
</dbReference>
<feature type="chain" id="PRO_5023941043" description="Putrescine-binding periplasmic protein" evidence="6">
    <location>
        <begin position="20"/>
        <end position="355"/>
    </location>
</feature>
<evidence type="ECO:0000256" key="2">
    <source>
        <dbReference type="ARBA" id="ARBA00022448"/>
    </source>
</evidence>
<dbReference type="Proteomes" id="UP000327179">
    <property type="component" value="Chromosome"/>
</dbReference>
<dbReference type="Gene3D" id="3.40.190.10">
    <property type="entry name" value="Periplasmic binding protein-like II"/>
    <property type="match status" value="2"/>
</dbReference>
<dbReference type="InterPro" id="IPR006059">
    <property type="entry name" value="SBP"/>
</dbReference>
<feature type="signal peptide" evidence="6">
    <location>
        <begin position="1"/>
        <end position="19"/>
    </location>
</feature>
<dbReference type="KEGG" id="plal:FXN65_04135"/>
<dbReference type="PRINTS" id="PR00909">
    <property type="entry name" value="SPERMDNBNDNG"/>
</dbReference>
<dbReference type="Pfam" id="PF13416">
    <property type="entry name" value="SBP_bac_8"/>
    <property type="match status" value="1"/>
</dbReference>
<sequence length="355" mass="39348">MKKMFCLLLCTLLAGFVRAEEVLRVYNWTNYIEPEVLAAFQSESGIRVEYTTFSTAAELDAALAGTAQYDLVVPSHFQLARLIGAKRLQPLDFSRLPHANSLDPALLAMLAGFESANRYVVPYLWGSVGLVSNPALAEPAFGGALPNSWSLLFDEQQRSRLSSCGLGMLDAPEETLSLWLNYRGRNLSKGGTRQIDQAGKQLLSMQGQFRNLDNDGYVADLASGKLCVAMAWVGHALTAAAKNPALRFRIPDEGALVFIDSLAVPTHAARPDLAYRFIDYLLQPDNARRNALASRFYSPLAPNTPEMARLAQEQPMLVPDQAERKRLYFLERLTPEQKARVDALWQQIKASRTAL</sequence>
<dbReference type="EMBL" id="CP043311">
    <property type="protein sequence ID" value="QEY61277.1"/>
    <property type="molecule type" value="Genomic_DNA"/>
</dbReference>
<keyword evidence="3 6" id="KW-0732">Signal</keyword>
<gene>
    <name evidence="7" type="ORF">FXN65_04135</name>
</gene>
<evidence type="ECO:0000256" key="3">
    <source>
        <dbReference type="ARBA" id="ARBA00022729"/>
    </source>
</evidence>
<dbReference type="PIRSF" id="PIRSF019574">
    <property type="entry name" value="Periplasmic_polyamine_BP"/>
    <property type="match status" value="1"/>
</dbReference>
<evidence type="ECO:0000256" key="6">
    <source>
        <dbReference type="SAM" id="SignalP"/>
    </source>
</evidence>
<name>A0A5J6QFP5_9GAMM</name>
<keyword evidence="8" id="KW-1185">Reference proteome</keyword>
<reference evidence="7 8" key="1">
    <citation type="submission" date="2019-08" db="EMBL/GenBank/DDBJ databases">
        <title>Whole-genome Sequencing of e-waste polymer degrading bacterium Pseudomonas sp. strain PE08.</title>
        <authorList>
            <person name="Kirdat K."/>
            <person name="Debbarma P."/>
            <person name="Narawade N."/>
            <person name="Suyal D."/>
            <person name="Thorat V."/>
            <person name="Shouche Y."/>
            <person name="Goel R."/>
            <person name="Yadav A."/>
        </authorList>
    </citation>
    <scope>NUCLEOTIDE SEQUENCE [LARGE SCALE GENOMIC DNA]</scope>
    <source>
        <strain evidence="7 8">PE08</strain>
    </source>
</reference>
<keyword evidence="4 5" id="KW-0574">Periplasm</keyword>
<dbReference type="GO" id="GO:0015846">
    <property type="term" value="P:polyamine transport"/>
    <property type="evidence" value="ECO:0007669"/>
    <property type="project" value="InterPro"/>
</dbReference>
<proteinExistence type="inferred from homology"/>
<dbReference type="GO" id="GO:0019808">
    <property type="term" value="F:polyamine binding"/>
    <property type="evidence" value="ECO:0007669"/>
    <property type="project" value="InterPro"/>
</dbReference>